<protein>
    <submittedName>
        <fullName evidence="1">Putative ovule protein</fullName>
    </submittedName>
</protein>
<evidence type="ECO:0000313" key="1">
    <source>
        <dbReference type="EMBL" id="JAP15242.1"/>
    </source>
</evidence>
<accession>A0A0V0H568</accession>
<name>A0A0V0H568_SOLCH</name>
<dbReference type="EMBL" id="GEDG01025442">
    <property type="protein sequence ID" value="JAP15242.1"/>
    <property type="molecule type" value="Transcribed_RNA"/>
</dbReference>
<sequence>MVWLKEWPPILQEVQASYGWYHNVYLTIQSWSHSFLFIKWYFFSSLLCKYHDIERAVYIVLRGLICSNLKSKLH</sequence>
<proteinExistence type="predicted"/>
<organism evidence="1">
    <name type="scientific">Solanum chacoense</name>
    <name type="common">Chaco potato</name>
    <dbReference type="NCBI Taxonomy" id="4108"/>
    <lineage>
        <taxon>Eukaryota</taxon>
        <taxon>Viridiplantae</taxon>
        <taxon>Streptophyta</taxon>
        <taxon>Embryophyta</taxon>
        <taxon>Tracheophyta</taxon>
        <taxon>Spermatophyta</taxon>
        <taxon>Magnoliopsida</taxon>
        <taxon>eudicotyledons</taxon>
        <taxon>Gunneridae</taxon>
        <taxon>Pentapetalae</taxon>
        <taxon>asterids</taxon>
        <taxon>lamiids</taxon>
        <taxon>Solanales</taxon>
        <taxon>Solanaceae</taxon>
        <taxon>Solanoideae</taxon>
        <taxon>Solaneae</taxon>
        <taxon>Solanum</taxon>
    </lineage>
</organism>
<reference evidence="1" key="1">
    <citation type="submission" date="2015-12" db="EMBL/GenBank/DDBJ databases">
        <title>Gene expression during late stages of embryo sac development: a critical building block for successful pollen-pistil interactions.</title>
        <authorList>
            <person name="Liu Y."/>
            <person name="Joly V."/>
            <person name="Sabar M."/>
            <person name="Matton D.P."/>
        </authorList>
    </citation>
    <scope>NUCLEOTIDE SEQUENCE</scope>
</reference>
<dbReference type="AlphaFoldDB" id="A0A0V0H568"/>